<keyword evidence="6" id="KW-0325">Glycoprotein</keyword>
<evidence type="ECO:0000256" key="3">
    <source>
        <dbReference type="ARBA" id="ARBA00022692"/>
    </source>
</evidence>
<keyword evidence="5 7" id="KW-0472">Membrane</keyword>
<proteinExistence type="inferred from homology"/>
<dbReference type="GO" id="GO:0016020">
    <property type="term" value="C:membrane"/>
    <property type="evidence" value="ECO:0007669"/>
    <property type="project" value="UniProtKB-SubCell"/>
</dbReference>
<evidence type="ECO:0000256" key="4">
    <source>
        <dbReference type="ARBA" id="ARBA00022989"/>
    </source>
</evidence>
<comment type="caution">
    <text evidence="8">The sequence shown here is derived from an EMBL/GenBank/DDBJ whole genome shotgun (WGS) entry which is preliminary data.</text>
</comment>
<reference evidence="8" key="1">
    <citation type="journal article" date="2023" name="Mol. Biol. Evol.">
        <title>Third-Generation Sequencing Reveals the Adaptive Role of the Epigenome in Three Deep-Sea Polychaetes.</title>
        <authorList>
            <person name="Perez M."/>
            <person name="Aroh O."/>
            <person name="Sun Y."/>
            <person name="Lan Y."/>
            <person name="Juniper S.K."/>
            <person name="Young C.R."/>
            <person name="Angers B."/>
            <person name="Qian P.Y."/>
        </authorList>
    </citation>
    <scope>NUCLEOTIDE SEQUENCE</scope>
    <source>
        <strain evidence="8">P08H-3</strain>
    </source>
</reference>
<feature type="transmembrane region" description="Helical" evidence="7">
    <location>
        <begin position="389"/>
        <end position="414"/>
    </location>
</feature>
<organism evidence="8 9">
    <name type="scientific">Paralvinella palmiformis</name>
    <dbReference type="NCBI Taxonomy" id="53620"/>
    <lineage>
        <taxon>Eukaryota</taxon>
        <taxon>Metazoa</taxon>
        <taxon>Spiralia</taxon>
        <taxon>Lophotrochozoa</taxon>
        <taxon>Annelida</taxon>
        <taxon>Polychaeta</taxon>
        <taxon>Sedentaria</taxon>
        <taxon>Canalipalpata</taxon>
        <taxon>Terebellida</taxon>
        <taxon>Terebelliformia</taxon>
        <taxon>Alvinellidae</taxon>
        <taxon>Paralvinella</taxon>
    </lineage>
</organism>
<evidence type="ECO:0000256" key="6">
    <source>
        <dbReference type="ARBA" id="ARBA00023180"/>
    </source>
</evidence>
<dbReference type="PANTHER" id="PTHR11923">
    <property type="entry name" value="SCAVENGER RECEPTOR CLASS B TYPE-1 SR-B1"/>
    <property type="match status" value="1"/>
</dbReference>
<evidence type="ECO:0000256" key="1">
    <source>
        <dbReference type="ARBA" id="ARBA00004370"/>
    </source>
</evidence>
<evidence type="ECO:0000313" key="8">
    <source>
        <dbReference type="EMBL" id="KAK2170585.1"/>
    </source>
</evidence>
<dbReference type="GO" id="GO:0005737">
    <property type="term" value="C:cytoplasm"/>
    <property type="evidence" value="ECO:0007669"/>
    <property type="project" value="TreeGrafter"/>
</dbReference>
<keyword evidence="4 7" id="KW-1133">Transmembrane helix</keyword>
<dbReference type="Proteomes" id="UP001208570">
    <property type="component" value="Unassembled WGS sequence"/>
</dbReference>
<accession>A0AAD9KGB4</accession>
<dbReference type="EMBL" id="JAODUP010000002">
    <property type="protein sequence ID" value="KAK2170585.1"/>
    <property type="molecule type" value="Genomic_DNA"/>
</dbReference>
<comment type="subcellular location">
    <subcellularLocation>
        <location evidence="1">Membrane</location>
    </subcellularLocation>
</comment>
<dbReference type="PANTHER" id="PTHR11923:SF51">
    <property type="entry name" value="LYSOSOME MEMBRANE PROTEIN 2"/>
    <property type="match status" value="1"/>
</dbReference>
<keyword evidence="3 7" id="KW-0812">Transmembrane</keyword>
<protein>
    <submittedName>
        <fullName evidence="8">Uncharacterized protein</fullName>
    </submittedName>
</protein>
<feature type="transmembrane region" description="Helical" evidence="7">
    <location>
        <begin position="18"/>
        <end position="39"/>
    </location>
</feature>
<evidence type="ECO:0000256" key="2">
    <source>
        <dbReference type="ARBA" id="ARBA00010532"/>
    </source>
</evidence>
<evidence type="ECO:0000313" key="9">
    <source>
        <dbReference type="Proteomes" id="UP001208570"/>
    </source>
</evidence>
<keyword evidence="9" id="KW-1185">Reference proteome</keyword>
<dbReference type="InterPro" id="IPR002159">
    <property type="entry name" value="CD36_fam"/>
</dbReference>
<name>A0AAD9KGB4_9ANNE</name>
<dbReference type="PRINTS" id="PR01609">
    <property type="entry name" value="CD36FAMILY"/>
</dbReference>
<sequence length="427" mass="48002">MAEVLVARPVNKTRKCGFVYITLLVLGLLFVIIGVILLFELKSIVHSDISKKIPIVNGSETYNDWVEPPVPVYMTFWVFDLVNADDFVNNGAKPILKEKGPYTYREYRPKEDIVFSKNDTLVSYREPKTYVFIPDMSVGKENDTFTTVNFPLLPTGNGSNDGVYTVYTGQENLTLYNEIYQWQNKSSLNYWTTPYCNMINGSVIRSLYVTFSKEETIKGITMYRFSPPPSVMQEPAENPDNIGFCTPDCLKSGVLNISTCRQGAPVIISQPHFYEGDESFVNAFEGLSPDAAKHATILDVEPVSKLFLKYDYIGLNSQLTIYTGAALNAAKKLQLNFYIRKLTTLVDTQHLQNNTVFPVVWLSESAEITDSQASEFKHKVIVPTQLSIILPWVIIAVGCLLIVIGLAILIYLLISADQSKQVCINMK</sequence>
<evidence type="ECO:0000256" key="5">
    <source>
        <dbReference type="ARBA" id="ARBA00023136"/>
    </source>
</evidence>
<dbReference type="GO" id="GO:0005044">
    <property type="term" value="F:scavenger receptor activity"/>
    <property type="evidence" value="ECO:0007669"/>
    <property type="project" value="TreeGrafter"/>
</dbReference>
<gene>
    <name evidence="8" type="ORF">LSH36_2g18026</name>
</gene>
<dbReference type="Pfam" id="PF01130">
    <property type="entry name" value="CD36"/>
    <property type="match status" value="3"/>
</dbReference>
<comment type="similarity">
    <text evidence="2">Belongs to the CD36 family.</text>
</comment>
<dbReference type="AlphaFoldDB" id="A0AAD9KGB4"/>
<evidence type="ECO:0000256" key="7">
    <source>
        <dbReference type="SAM" id="Phobius"/>
    </source>
</evidence>